<dbReference type="PROSITE" id="PS50041">
    <property type="entry name" value="C_TYPE_LECTIN_2"/>
    <property type="match status" value="2"/>
</dbReference>
<dbReference type="CDD" id="cd00037">
    <property type="entry name" value="CLECT"/>
    <property type="match status" value="2"/>
</dbReference>
<organism evidence="2 3">
    <name type="scientific">Diploscapter pachys</name>
    <dbReference type="NCBI Taxonomy" id="2018661"/>
    <lineage>
        <taxon>Eukaryota</taxon>
        <taxon>Metazoa</taxon>
        <taxon>Ecdysozoa</taxon>
        <taxon>Nematoda</taxon>
        <taxon>Chromadorea</taxon>
        <taxon>Rhabditida</taxon>
        <taxon>Rhabditina</taxon>
        <taxon>Rhabditomorpha</taxon>
        <taxon>Rhabditoidea</taxon>
        <taxon>Rhabditidae</taxon>
        <taxon>Diploscapter</taxon>
    </lineage>
</organism>
<dbReference type="InterPro" id="IPR016186">
    <property type="entry name" value="C-type_lectin-like/link_sf"/>
</dbReference>
<feature type="domain" description="C-type lectin" evidence="1">
    <location>
        <begin position="17"/>
        <end position="119"/>
    </location>
</feature>
<evidence type="ECO:0000313" key="2">
    <source>
        <dbReference type="EMBL" id="PAV75206.1"/>
    </source>
</evidence>
<reference evidence="2 3" key="1">
    <citation type="journal article" date="2017" name="Curr. Biol.">
        <title>Genome architecture and evolution of a unichromosomal asexual nematode.</title>
        <authorList>
            <person name="Fradin H."/>
            <person name="Zegar C."/>
            <person name="Gutwein M."/>
            <person name="Lucas J."/>
            <person name="Kovtun M."/>
            <person name="Corcoran D."/>
            <person name="Baugh L.R."/>
            <person name="Kiontke K."/>
            <person name="Gunsalus K."/>
            <person name="Fitch D.H."/>
            <person name="Piano F."/>
        </authorList>
    </citation>
    <scope>NUCLEOTIDE SEQUENCE [LARGE SCALE GENOMIC DNA]</scope>
    <source>
        <strain evidence="2">PF1309</strain>
    </source>
</reference>
<name>A0A2A2KMI1_9BILA</name>
<comment type="caution">
    <text evidence="2">The sequence shown here is derived from an EMBL/GenBank/DDBJ whole genome shotgun (WGS) entry which is preliminary data.</text>
</comment>
<gene>
    <name evidence="2" type="ORF">WR25_21966</name>
</gene>
<sequence length="257" mass="29381">MLNLAINFKNPGAHTNVNPRCFAFYDTPRDWFGAYDVCVGLRNGGLRYDLVSIDSLNENNFIAREANQRFSASHYLIGLYALDPQEWSCDDTSSFRNWDVGEPSGVGDQTIASRITGKCCYFFSSNSLNWADARNACWQRGYDIASIDDPSANNFIASRASQRFSASHYLIGLYRPSSTSQYWYWNDGNWASYRNWDTNQPTGMGTIAIVSRLTGNWSVNFDDFKLPFVCRSYWYSTGSTEATTSYYWRDENEKKEA</sequence>
<dbReference type="PANTHER" id="PTHR45784:SF3">
    <property type="entry name" value="C-TYPE LECTIN DOMAIN FAMILY 4 MEMBER K-LIKE-RELATED"/>
    <property type="match status" value="1"/>
</dbReference>
<dbReference type="EMBL" id="LIAE01008159">
    <property type="protein sequence ID" value="PAV75206.1"/>
    <property type="molecule type" value="Genomic_DNA"/>
</dbReference>
<keyword evidence="3" id="KW-1185">Reference proteome</keyword>
<dbReference type="Gene3D" id="3.10.100.10">
    <property type="entry name" value="Mannose-Binding Protein A, subunit A"/>
    <property type="match status" value="2"/>
</dbReference>
<dbReference type="AlphaFoldDB" id="A0A2A2KMI1"/>
<dbReference type="InterPro" id="IPR016187">
    <property type="entry name" value="CTDL_fold"/>
</dbReference>
<dbReference type="OrthoDB" id="5837296at2759"/>
<dbReference type="Proteomes" id="UP000218231">
    <property type="component" value="Unassembled WGS sequence"/>
</dbReference>
<dbReference type="STRING" id="2018661.A0A2A2KMI1"/>
<dbReference type="PANTHER" id="PTHR45784">
    <property type="entry name" value="C-TYPE LECTIN DOMAIN FAMILY 20 MEMBER A-RELATED"/>
    <property type="match status" value="1"/>
</dbReference>
<dbReference type="SUPFAM" id="SSF56436">
    <property type="entry name" value="C-type lectin-like"/>
    <property type="match status" value="2"/>
</dbReference>
<accession>A0A2A2KMI1</accession>
<dbReference type="SMART" id="SM00034">
    <property type="entry name" value="CLECT"/>
    <property type="match status" value="1"/>
</dbReference>
<proteinExistence type="predicted"/>
<evidence type="ECO:0000313" key="3">
    <source>
        <dbReference type="Proteomes" id="UP000218231"/>
    </source>
</evidence>
<dbReference type="Pfam" id="PF00059">
    <property type="entry name" value="Lectin_C"/>
    <property type="match status" value="1"/>
</dbReference>
<evidence type="ECO:0000259" key="1">
    <source>
        <dbReference type="PROSITE" id="PS50041"/>
    </source>
</evidence>
<dbReference type="InterPro" id="IPR001304">
    <property type="entry name" value="C-type_lectin-like"/>
</dbReference>
<protein>
    <recommendedName>
        <fullName evidence="1">C-type lectin domain-containing protein</fullName>
    </recommendedName>
</protein>
<feature type="domain" description="C-type lectin" evidence="1">
    <location>
        <begin position="116"/>
        <end position="231"/>
    </location>
</feature>